<dbReference type="InterPro" id="IPR003156">
    <property type="entry name" value="DHHA1_dom"/>
</dbReference>
<dbReference type="PANTHER" id="PTHR47618:SF1">
    <property type="entry name" value="BIFUNCTIONAL OLIGORIBONUCLEASE AND PAP PHOSPHATASE NRNA"/>
    <property type="match status" value="1"/>
</dbReference>
<feature type="domain" description="DHHA1" evidence="2">
    <location>
        <begin position="241"/>
        <end position="318"/>
    </location>
</feature>
<dbReference type="InterPro" id="IPR051319">
    <property type="entry name" value="Oligoribo/pAp-PDE_c-di-AMP_PDE"/>
</dbReference>
<evidence type="ECO:0000313" key="3">
    <source>
        <dbReference type="EMBL" id="QNE89744.1"/>
    </source>
</evidence>
<dbReference type="GO" id="GO:0003676">
    <property type="term" value="F:nucleic acid binding"/>
    <property type="evidence" value="ECO:0007669"/>
    <property type="project" value="InterPro"/>
</dbReference>
<dbReference type="InterPro" id="IPR001667">
    <property type="entry name" value="DDH_dom"/>
</dbReference>
<dbReference type="PANTHER" id="PTHR47618">
    <property type="entry name" value="BIFUNCTIONAL OLIGORIBONUCLEASE AND PAP PHOSPHATASE NRNA"/>
    <property type="match status" value="1"/>
</dbReference>
<name>A0A7G7CQ78_9CORY</name>
<gene>
    <name evidence="3" type="ORF">H0194_01425</name>
</gene>
<evidence type="ECO:0000259" key="2">
    <source>
        <dbReference type="Pfam" id="PF02272"/>
    </source>
</evidence>
<dbReference type="Gene3D" id="3.10.310.30">
    <property type="match status" value="1"/>
</dbReference>
<organism evidence="3 4">
    <name type="scientific">Corynebacterium incognita</name>
    <dbReference type="NCBI Taxonomy" id="2754725"/>
    <lineage>
        <taxon>Bacteria</taxon>
        <taxon>Bacillati</taxon>
        <taxon>Actinomycetota</taxon>
        <taxon>Actinomycetes</taxon>
        <taxon>Mycobacteriales</taxon>
        <taxon>Corynebacteriaceae</taxon>
        <taxon>Corynebacterium</taxon>
    </lineage>
</organism>
<evidence type="ECO:0000259" key="1">
    <source>
        <dbReference type="Pfam" id="PF01368"/>
    </source>
</evidence>
<dbReference type="EMBL" id="CP059404">
    <property type="protein sequence ID" value="QNE89744.1"/>
    <property type="molecule type" value="Genomic_DNA"/>
</dbReference>
<dbReference type="SUPFAM" id="SSF64182">
    <property type="entry name" value="DHH phosphoesterases"/>
    <property type="match status" value="1"/>
</dbReference>
<accession>A0A7G7CQ78</accession>
<evidence type="ECO:0000313" key="4">
    <source>
        <dbReference type="Proteomes" id="UP000515743"/>
    </source>
</evidence>
<feature type="domain" description="DDH" evidence="1">
    <location>
        <begin position="18"/>
        <end position="163"/>
    </location>
</feature>
<dbReference type="RefSeq" id="WP_185176118.1">
    <property type="nucleotide sequence ID" value="NZ_CP059404.1"/>
</dbReference>
<dbReference type="Pfam" id="PF02272">
    <property type="entry name" value="DHHA1"/>
    <property type="match status" value="1"/>
</dbReference>
<proteinExistence type="predicted"/>
<dbReference type="KEGG" id="cik:H0194_01425"/>
<protein>
    <submittedName>
        <fullName evidence="3">Bifunctional oligoribonuclease/PAP phosphatase NrnA</fullName>
    </submittedName>
</protein>
<keyword evidence="4" id="KW-1185">Reference proteome</keyword>
<sequence>MEEQLYDQVIARLIEAHNILVITHLRPDADAIGSATALVKGLRRLGKDARAVIGQRREISRNLLSIPGAEEVELVDTLPQGYDLYVTVDCGSIDRTGSLAPELADVATQDRLLVIDHHASNVGFGSTNLIDVDAESTTTILDELLDRMSVPADKDIAHCLYAGLVTDTGSFRWGRPVMHDLAARLMSYGLDTKRIAEDLLDSTTDFDLQMVGRVLANVSVIPAGNHTAAVLVAPHADIAGHSDAAVESLVDFVRALEGTDVGVVFKGQTDTVWAVSLRSSVIDCAELAVKFGGGGHVPAAGYITTGTPDDVVAEVIAALTAMD</sequence>
<dbReference type="AlphaFoldDB" id="A0A7G7CQ78"/>
<dbReference type="InterPro" id="IPR038763">
    <property type="entry name" value="DHH_sf"/>
</dbReference>
<reference evidence="3 4" key="1">
    <citation type="submission" date="2020-07" db="EMBL/GenBank/DDBJ databases">
        <title>Complete genome and description of Corynebacterium incognita strain Marseille-Q3630 sp. nov.</title>
        <authorList>
            <person name="Boxberger M."/>
        </authorList>
    </citation>
    <scope>NUCLEOTIDE SEQUENCE [LARGE SCALE GENOMIC DNA]</scope>
    <source>
        <strain evidence="3 4">Marseille-Q3630</strain>
    </source>
</reference>
<dbReference type="Proteomes" id="UP000515743">
    <property type="component" value="Chromosome"/>
</dbReference>
<dbReference type="Pfam" id="PF01368">
    <property type="entry name" value="DHH"/>
    <property type="match status" value="1"/>
</dbReference>
<dbReference type="Gene3D" id="3.90.1640.10">
    <property type="entry name" value="inorganic pyrophosphatase (n-terminal core)"/>
    <property type="match status" value="1"/>
</dbReference>